<name>A0ABW8U7U3_9GAMM</name>
<sequence length="206" mass="23559">QAFSRFIRFSNQTYANTNIAYQAFRQVNNRVYLPQSNRPDSTQLNIGLNNANFNAARHEQINSRYIQSYRIQQIRNDFNSNDIQPKDMTVIINGRTYHANPRTSDRAPIYQGVSNQDVQAYYMQIAGIQNMPSSRPISGRKDIYGNPAQVWSIKPTQGPLAGATINLRTYSNTQKQSMAKYTIEIIGARNTQSGIKSNRIEIKFEK</sequence>
<evidence type="ECO:0000313" key="2">
    <source>
        <dbReference type="Proteomes" id="UP001624684"/>
    </source>
</evidence>
<proteinExistence type="predicted"/>
<dbReference type="RefSeq" id="WP_407069644.1">
    <property type="nucleotide sequence ID" value="NZ_JBJJXE010000042.1"/>
</dbReference>
<reference evidence="1 2" key="1">
    <citation type="submission" date="2024-11" db="EMBL/GenBank/DDBJ databases">
        <title>First Report of Moraxella oculi in Brazil in an Infectious Bovine Keratoconjunctivitis Outbreak.</title>
        <authorList>
            <person name="Carvalho C.V."/>
            <person name="Domingues R."/>
            <person name="Coutinho C."/>
            <person name="Honorio N.T.B.S."/>
            <person name="Faza D.R.L.R."/>
            <person name="Carvalho W.A."/>
            <person name="Machado A.B.F."/>
            <person name="Martins M.F."/>
            <person name="Gaspar E.B."/>
        </authorList>
    </citation>
    <scope>NUCLEOTIDE SEQUENCE [LARGE SCALE GENOMIC DNA]</scope>
    <source>
        <strain evidence="1 2">2117LE</strain>
    </source>
</reference>
<accession>A0ABW8U7U3</accession>
<feature type="non-terminal residue" evidence="1">
    <location>
        <position position="1"/>
    </location>
</feature>
<dbReference type="Proteomes" id="UP001624684">
    <property type="component" value="Unassembled WGS sequence"/>
</dbReference>
<gene>
    <name evidence="1" type="ORF">ACJHVH_09310</name>
</gene>
<evidence type="ECO:0000313" key="1">
    <source>
        <dbReference type="EMBL" id="MFL1733166.1"/>
    </source>
</evidence>
<comment type="caution">
    <text evidence="1">The sequence shown here is derived from an EMBL/GenBank/DDBJ whole genome shotgun (WGS) entry which is preliminary data.</text>
</comment>
<keyword evidence="2" id="KW-1185">Reference proteome</keyword>
<organism evidence="1 2">
    <name type="scientific">Moraxella oculi</name>
    <dbReference type="NCBI Taxonomy" id="2940516"/>
    <lineage>
        <taxon>Bacteria</taxon>
        <taxon>Pseudomonadati</taxon>
        <taxon>Pseudomonadota</taxon>
        <taxon>Gammaproteobacteria</taxon>
        <taxon>Moraxellales</taxon>
        <taxon>Moraxellaceae</taxon>
        <taxon>Moraxella</taxon>
    </lineage>
</organism>
<protein>
    <submittedName>
        <fullName evidence="1">Uncharacterized protein</fullName>
    </submittedName>
</protein>
<dbReference type="EMBL" id="JBJJXE010000042">
    <property type="protein sequence ID" value="MFL1733166.1"/>
    <property type="molecule type" value="Genomic_DNA"/>
</dbReference>